<dbReference type="PANTHER" id="PTHR11516:SF41">
    <property type="entry name" value="3-METHYL-2-OXOBUTANOATE DEHYDROGENASE SUBUNIT ALPHA"/>
    <property type="match status" value="1"/>
</dbReference>
<dbReference type="Pfam" id="PF00676">
    <property type="entry name" value="E1_dh"/>
    <property type="match status" value="1"/>
</dbReference>
<dbReference type="PATRIC" id="fig|1358026.3.peg.3515"/>
<dbReference type="GO" id="GO:0006086">
    <property type="term" value="P:pyruvate decarboxylation to acetyl-CoA"/>
    <property type="evidence" value="ECO:0007669"/>
    <property type="project" value="TreeGrafter"/>
</dbReference>
<evidence type="ECO:0000259" key="4">
    <source>
        <dbReference type="Pfam" id="PF00676"/>
    </source>
</evidence>
<dbReference type="Gene3D" id="3.40.50.970">
    <property type="match status" value="2"/>
</dbReference>
<dbReference type="AlphaFoldDB" id="U2R282"/>
<keyword evidence="2" id="KW-0560">Oxidoreductase</keyword>
<dbReference type="SUPFAM" id="SSF52518">
    <property type="entry name" value="Thiamin diphosphate-binding fold (THDP-binding)"/>
    <property type="match status" value="1"/>
</dbReference>
<dbReference type="Proteomes" id="UP000016605">
    <property type="component" value="Unassembled WGS sequence"/>
</dbReference>
<comment type="caution">
    <text evidence="5">The sequence shown here is derived from an EMBL/GenBank/DDBJ whole genome shotgun (WGS) entry which is preliminary data.</text>
</comment>
<dbReference type="RefSeq" id="WP_021765054.1">
    <property type="nucleotide sequence ID" value="NZ_KI272645.1"/>
</dbReference>
<accession>U2R282</accession>
<dbReference type="GO" id="GO:0000287">
    <property type="term" value="F:magnesium ion binding"/>
    <property type="evidence" value="ECO:0007669"/>
    <property type="project" value="UniProtKB-ARBA"/>
</dbReference>
<feature type="non-terminal residue" evidence="5">
    <location>
        <position position="1"/>
    </location>
</feature>
<dbReference type="GO" id="GO:0004739">
    <property type="term" value="F:pyruvate dehydrogenase (acetyl-transferring) activity"/>
    <property type="evidence" value="ECO:0007669"/>
    <property type="project" value="TreeGrafter"/>
</dbReference>
<evidence type="ECO:0000256" key="2">
    <source>
        <dbReference type="ARBA" id="ARBA00023002"/>
    </source>
</evidence>
<feature type="domain" description="Dehydrogenase E1 component" evidence="4">
    <location>
        <begin position="61"/>
        <end position="101"/>
    </location>
</feature>
<dbReference type="InterPro" id="IPR050642">
    <property type="entry name" value="PDH_E1_Alpha_Subunit"/>
</dbReference>
<proteinExistence type="predicted"/>
<dbReference type="HOGENOM" id="CLU_1681649_0_0_11"/>
<protein>
    <recommendedName>
        <fullName evidence="4">Dehydrogenase E1 component domain-containing protein</fullName>
    </recommendedName>
</protein>
<gene>
    <name evidence="5" type="ORF">N136_04294</name>
</gene>
<evidence type="ECO:0000256" key="3">
    <source>
        <dbReference type="ARBA" id="ARBA00023052"/>
    </source>
</evidence>
<evidence type="ECO:0000313" key="6">
    <source>
        <dbReference type="Proteomes" id="UP000016605"/>
    </source>
</evidence>
<reference evidence="5 6" key="1">
    <citation type="submission" date="2013-08" db="EMBL/GenBank/DDBJ databases">
        <authorList>
            <person name="Weinstock G."/>
            <person name="Sodergren E."/>
            <person name="Wylie T."/>
            <person name="Fulton L."/>
            <person name="Fulton R."/>
            <person name="Fronick C."/>
            <person name="O'Laughlin M."/>
            <person name="Godfrey J."/>
            <person name="Miner T."/>
            <person name="Herter B."/>
            <person name="Appelbaum E."/>
            <person name="Cordes M."/>
            <person name="Lek S."/>
            <person name="Wollam A."/>
            <person name="Pepin K.H."/>
            <person name="Palsikar V.B."/>
            <person name="Mitreva M."/>
            <person name="Wilson R.K."/>
        </authorList>
    </citation>
    <scope>NUCLEOTIDE SEQUENCE [LARGE SCALE GENOMIC DNA]</scope>
    <source>
        <strain evidence="5 6">ATCC 14665</strain>
    </source>
</reference>
<organism evidence="5 6">
    <name type="scientific">Leifsonia aquatica ATCC 14665</name>
    <dbReference type="NCBI Taxonomy" id="1358026"/>
    <lineage>
        <taxon>Bacteria</taxon>
        <taxon>Bacillati</taxon>
        <taxon>Actinomycetota</taxon>
        <taxon>Actinomycetes</taxon>
        <taxon>Micrococcales</taxon>
        <taxon>Microbacteriaceae</taxon>
        <taxon>Leifsonia</taxon>
    </lineage>
</organism>
<dbReference type="EMBL" id="AWVQ01000726">
    <property type="protein sequence ID" value="ERK69380.1"/>
    <property type="molecule type" value="Genomic_DNA"/>
</dbReference>
<dbReference type="PANTHER" id="PTHR11516">
    <property type="entry name" value="PYRUVATE DEHYDROGENASE E1 COMPONENT, ALPHA SUBUNIT BACTERIAL AND ORGANELLAR"/>
    <property type="match status" value="1"/>
</dbReference>
<comment type="cofactor">
    <cofactor evidence="1">
        <name>thiamine diphosphate</name>
        <dbReference type="ChEBI" id="CHEBI:58937"/>
    </cofactor>
</comment>
<dbReference type="InterPro" id="IPR029061">
    <property type="entry name" value="THDP-binding"/>
</dbReference>
<dbReference type="InterPro" id="IPR001017">
    <property type="entry name" value="DH_E1"/>
</dbReference>
<keyword evidence="3" id="KW-0786">Thiamine pyrophosphate</keyword>
<sequence length="156" mass="16039">ADGSPVTHAVAWALGAKLDRTGGVALVLLGPGSTAREVDEAMTTAAVSRLPVVFVGAAGPSRVQGMPVQLVDGVDALAVHDATSRALDRARAGAGPSVVEPVLPQPGAWAGRDPLLVCEQLLRETATVHDDFFADVADTVDVLAEAVFARVRTTRP</sequence>
<evidence type="ECO:0000256" key="1">
    <source>
        <dbReference type="ARBA" id="ARBA00001964"/>
    </source>
</evidence>
<evidence type="ECO:0000313" key="5">
    <source>
        <dbReference type="EMBL" id="ERK69380.1"/>
    </source>
</evidence>
<name>U2R282_LEIAQ</name>